<dbReference type="PANTHER" id="PTHR12001">
    <property type="entry name" value="GERANYLGERANYL PYROPHOSPHATE SYNTHASE"/>
    <property type="match status" value="1"/>
</dbReference>
<evidence type="ECO:0000256" key="6">
    <source>
        <dbReference type="ARBA" id="ARBA00023229"/>
    </source>
</evidence>
<evidence type="ECO:0000313" key="13">
    <source>
        <dbReference type="Proteomes" id="UP000186303"/>
    </source>
</evidence>
<dbReference type="Proteomes" id="UP000186303">
    <property type="component" value="Chromosome 1"/>
</dbReference>
<proteinExistence type="inferred from homology"/>
<evidence type="ECO:0000256" key="4">
    <source>
        <dbReference type="ARBA" id="ARBA00022723"/>
    </source>
</evidence>
<evidence type="ECO:0000256" key="5">
    <source>
        <dbReference type="ARBA" id="ARBA00022842"/>
    </source>
</evidence>
<dbReference type="Pfam" id="PF00348">
    <property type="entry name" value="polyprenyl_synt"/>
    <property type="match status" value="1"/>
</dbReference>
<name>A0A1M8A238_MALS4</name>
<accession>A0A1M8A238</accession>
<comment type="similarity">
    <text evidence="2 11">Belongs to the FPP/GGPP synthase family.</text>
</comment>
<dbReference type="InterPro" id="IPR033749">
    <property type="entry name" value="Polyprenyl_synt_CS"/>
</dbReference>
<dbReference type="AlphaFoldDB" id="A0A1M8A238"/>
<dbReference type="EMBL" id="LT671821">
    <property type="protein sequence ID" value="SHO76488.1"/>
    <property type="molecule type" value="Genomic_DNA"/>
</dbReference>
<evidence type="ECO:0000256" key="11">
    <source>
        <dbReference type="RuleBase" id="RU004466"/>
    </source>
</evidence>
<sequence length="488" mass="52169">MVGARVSALRGAQACMRICGARRLASSWADVLQTAKSALAPDSMSAAQGAAAVSALTHDPLDVVGQDVSAVRHSIAALLGSGQPSLDRIAKYYFAAEGKHVRPMIVLLMAKATNGLSAAWGVQRAHAIGEDVDRPMNRETVLNDVNPTAPVPPAVGTARPLPAQYEPALQHTILPTQRRLAEITEMIHVASLLHDDVIDASPLRRGAPSAPSTFGNKLSILGGDFLLGRASIALARLRDPEVTELMSTVIANLVEGEVMQLRVQESVSERVPVTDLPSTMPSAEELERFWTAYEPHTRDADVAPTRRQFQVYLQKTYLKTASLMAKSARSAAVLGGCGEWATQTYALSPAQRADAAAVCDAAYAYGRHVGMAFQLVDDLLDFRATTEAFGKPSGGADLKLGLATAPVLYAWQELADSPLGTLVARRFGEPGDVEQALELVHRSQGLERTAQLARYHTEAAHKALSVLPTSDARAALAQLNEQIVTRVK</sequence>
<dbReference type="CDD" id="cd00685">
    <property type="entry name" value="Trans_IPPS_HT"/>
    <property type="match status" value="1"/>
</dbReference>
<evidence type="ECO:0000256" key="3">
    <source>
        <dbReference type="ARBA" id="ARBA00022679"/>
    </source>
</evidence>
<keyword evidence="6" id="KW-0414">Isoprene biosynthesis</keyword>
<dbReference type="InterPro" id="IPR008949">
    <property type="entry name" value="Isoprenoid_synthase_dom_sf"/>
</dbReference>
<keyword evidence="3 11" id="KW-0808">Transferase</keyword>
<dbReference type="InterPro" id="IPR000092">
    <property type="entry name" value="Polyprenyl_synt"/>
</dbReference>
<keyword evidence="13" id="KW-1185">Reference proteome</keyword>
<evidence type="ECO:0000256" key="7">
    <source>
        <dbReference type="ARBA" id="ARBA00032380"/>
    </source>
</evidence>
<keyword evidence="5" id="KW-0460">Magnesium</keyword>
<dbReference type="OMA" id="AFDYYLH"/>
<dbReference type="GO" id="GO:0046872">
    <property type="term" value="F:metal ion binding"/>
    <property type="evidence" value="ECO:0007669"/>
    <property type="project" value="UniProtKB-KW"/>
</dbReference>
<evidence type="ECO:0000256" key="1">
    <source>
        <dbReference type="ARBA" id="ARBA00001946"/>
    </source>
</evidence>
<evidence type="ECO:0000313" key="12">
    <source>
        <dbReference type="EMBL" id="SHO76488.1"/>
    </source>
</evidence>
<dbReference type="GO" id="GO:1990234">
    <property type="term" value="C:transferase complex"/>
    <property type="evidence" value="ECO:0007669"/>
    <property type="project" value="TreeGrafter"/>
</dbReference>
<dbReference type="PANTHER" id="PTHR12001:SF69">
    <property type="entry name" value="ALL TRANS-POLYPRENYL-DIPHOSPHATE SYNTHASE PDSS1"/>
    <property type="match status" value="1"/>
</dbReference>
<evidence type="ECO:0000256" key="10">
    <source>
        <dbReference type="ARBA" id="ARBA00032873"/>
    </source>
</evidence>
<evidence type="ECO:0000256" key="2">
    <source>
        <dbReference type="ARBA" id="ARBA00006706"/>
    </source>
</evidence>
<dbReference type="Gene3D" id="1.10.600.10">
    <property type="entry name" value="Farnesyl Diphosphate Synthase"/>
    <property type="match status" value="1"/>
</dbReference>
<comment type="cofactor">
    <cofactor evidence="1">
        <name>Mg(2+)</name>
        <dbReference type="ChEBI" id="CHEBI:18420"/>
    </cofactor>
</comment>
<keyword evidence="4" id="KW-0479">Metal-binding</keyword>
<evidence type="ECO:0000256" key="8">
    <source>
        <dbReference type="ARBA" id="ARBA00032424"/>
    </source>
</evidence>
<dbReference type="GO" id="GO:0006744">
    <property type="term" value="P:ubiquinone biosynthetic process"/>
    <property type="evidence" value="ECO:0007669"/>
    <property type="project" value="TreeGrafter"/>
</dbReference>
<dbReference type="OrthoDB" id="9927103at2759"/>
<dbReference type="VEuPathDB" id="FungiDB:MSYG_0826"/>
<reference evidence="13" key="1">
    <citation type="journal article" date="2017" name="Nucleic Acids Res.">
        <title>Proteogenomics produces comprehensive and highly accurate protein-coding gene annotation in a complete genome assembly of Malassezia sympodialis.</title>
        <authorList>
            <person name="Zhu Y."/>
            <person name="Engstroem P.G."/>
            <person name="Tellgren-Roth C."/>
            <person name="Baudo C.D."/>
            <person name="Kennell J.C."/>
            <person name="Sun S."/>
            <person name="Billmyre R.B."/>
            <person name="Schroeder M.S."/>
            <person name="Andersson A."/>
            <person name="Holm T."/>
            <person name="Sigurgeirsson B."/>
            <person name="Wu G."/>
            <person name="Sankaranarayanan S.R."/>
            <person name="Siddharthan R."/>
            <person name="Sanyal K."/>
            <person name="Lundeberg J."/>
            <person name="Nystedt B."/>
            <person name="Boekhout T."/>
            <person name="Dawson T.L. Jr."/>
            <person name="Heitman J."/>
            <person name="Scheynius A."/>
            <person name="Lehtioe J."/>
        </authorList>
    </citation>
    <scope>NUCLEOTIDE SEQUENCE [LARGE SCALE GENOMIC DNA]</scope>
    <source>
        <strain evidence="13">ATCC 42132</strain>
    </source>
</reference>
<evidence type="ECO:0000256" key="9">
    <source>
        <dbReference type="ARBA" id="ARBA00032448"/>
    </source>
</evidence>
<dbReference type="PROSITE" id="PS00444">
    <property type="entry name" value="POLYPRENYL_SYNTHASE_2"/>
    <property type="match status" value="1"/>
</dbReference>
<dbReference type="GO" id="GO:0008299">
    <property type="term" value="P:isoprenoid biosynthetic process"/>
    <property type="evidence" value="ECO:0007669"/>
    <property type="project" value="UniProtKB-KW"/>
</dbReference>
<dbReference type="PROSITE" id="PS00723">
    <property type="entry name" value="POLYPRENYL_SYNTHASE_1"/>
    <property type="match status" value="1"/>
</dbReference>
<gene>
    <name evidence="12" type="ORF">MSYG_0826</name>
</gene>
<protein>
    <recommendedName>
        <fullName evidence="10">(2E,6E)-farnesyl diphosphate synthase</fullName>
    </recommendedName>
    <alternativeName>
        <fullName evidence="9">Dimethylallyltranstransferase</fullName>
    </alternativeName>
    <alternativeName>
        <fullName evidence="8">Farnesyl diphosphate synthase</fullName>
    </alternativeName>
    <alternativeName>
        <fullName evidence="7">Geranyltranstransferase</fullName>
    </alternativeName>
</protein>
<dbReference type="STRING" id="1230383.A0A1M8A238"/>
<dbReference type="GO" id="GO:0004659">
    <property type="term" value="F:prenyltransferase activity"/>
    <property type="evidence" value="ECO:0007669"/>
    <property type="project" value="InterPro"/>
</dbReference>
<organism evidence="12 13">
    <name type="scientific">Malassezia sympodialis (strain ATCC 42132)</name>
    <name type="common">Atopic eczema-associated yeast</name>
    <dbReference type="NCBI Taxonomy" id="1230383"/>
    <lineage>
        <taxon>Eukaryota</taxon>
        <taxon>Fungi</taxon>
        <taxon>Dikarya</taxon>
        <taxon>Basidiomycota</taxon>
        <taxon>Ustilaginomycotina</taxon>
        <taxon>Malasseziomycetes</taxon>
        <taxon>Malasseziales</taxon>
        <taxon>Malasseziaceae</taxon>
        <taxon>Malassezia</taxon>
    </lineage>
</organism>
<dbReference type="SUPFAM" id="SSF48576">
    <property type="entry name" value="Terpenoid synthases"/>
    <property type="match status" value="1"/>
</dbReference>